<evidence type="ECO:0000256" key="1">
    <source>
        <dbReference type="SAM" id="MobiDB-lite"/>
    </source>
</evidence>
<evidence type="ECO:0000313" key="3">
    <source>
        <dbReference type="EMBL" id="TIA31984.1"/>
    </source>
</evidence>
<sequence>MIDQQHHIYRRPPNRISTSIIPTPVFSTALPSGILTELPSSVISSILSSLPTSILPTDVLPTANPTSVFSSLPSSVISSIIGNLPSSILSELSSVASTQRASSSSSASRSSATSTSASPALPTATTVNGVTFGIQYNTTYMGVTLSAGLNLMKRQGQTFADCLSVCSADVDCKGTSFDASTATCTFYSCVDLGSEREDLGVTFALFESSVVDARAGVACGADAIPSLSLPVTTGNAIGGLPGSSVVGGNPVITGAAGAAAGGQLTTSVFTVTACPSTVLNCPASEKLTYLTTATFANNGAAATGLVTSTLYSTSVQTIIGCPPTVTDCPARDRVTSLTSVVVAYTTVCPASAAATGAIASGSSNGMPGTGSGSNSNSAVTVVGQNAVNTVPMPSSGSNVPVVSVIIYSSSGKLYTTTTTCPAASTVIPVTNGNVAVGGSTGVATAVVTVPQASGSQVPGAQAPGSQGSGSSPSAGAPGAGAPNAGPGTNGYVAINSNAGSSGSCATCSTKTSSSASGTSSPSLAVFTGAATKPGMFVGGMAVVCGIFGAFMGM</sequence>
<name>A0A4T0BIY2_AURPU</name>
<proteinExistence type="predicted"/>
<keyword evidence="2" id="KW-1133">Transmembrane helix</keyword>
<evidence type="ECO:0000256" key="2">
    <source>
        <dbReference type="SAM" id="Phobius"/>
    </source>
</evidence>
<accession>A0A4T0BIY2</accession>
<organism evidence="3 4">
    <name type="scientific">Aureobasidium pullulans</name>
    <name type="common">Black yeast</name>
    <name type="synonym">Pullularia pullulans</name>
    <dbReference type="NCBI Taxonomy" id="5580"/>
    <lineage>
        <taxon>Eukaryota</taxon>
        <taxon>Fungi</taxon>
        <taxon>Dikarya</taxon>
        <taxon>Ascomycota</taxon>
        <taxon>Pezizomycotina</taxon>
        <taxon>Dothideomycetes</taxon>
        <taxon>Dothideomycetidae</taxon>
        <taxon>Dothideales</taxon>
        <taxon>Saccotheciaceae</taxon>
        <taxon>Aureobasidium</taxon>
    </lineage>
</organism>
<dbReference type="Proteomes" id="UP000304947">
    <property type="component" value="Unassembled WGS sequence"/>
</dbReference>
<feature type="region of interest" description="Disordered" evidence="1">
    <location>
        <begin position="454"/>
        <end position="482"/>
    </location>
</feature>
<reference evidence="3 4" key="1">
    <citation type="submission" date="2018-10" db="EMBL/GenBank/DDBJ databases">
        <title>Fifty Aureobasidium pullulans genomes reveal a recombining polyextremotolerant generalist.</title>
        <authorList>
            <person name="Gostincar C."/>
            <person name="Turk M."/>
            <person name="Zajc J."/>
            <person name="Gunde-Cimerman N."/>
        </authorList>
    </citation>
    <scope>NUCLEOTIDE SEQUENCE [LARGE SCALE GENOMIC DNA]</scope>
    <source>
        <strain evidence="3 4">EXF-3380</strain>
    </source>
</reference>
<feature type="compositionally biased region" description="Low complexity" evidence="1">
    <location>
        <begin position="458"/>
        <end position="482"/>
    </location>
</feature>
<keyword evidence="2" id="KW-0812">Transmembrane</keyword>
<protein>
    <recommendedName>
        <fullName evidence="5">Apple domain-containing protein</fullName>
    </recommendedName>
</protein>
<dbReference type="EMBL" id="QZBU01002792">
    <property type="protein sequence ID" value="TIA31984.1"/>
    <property type="molecule type" value="Genomic_DNA"/>
</dbReference>
<evidence type="ECO:0008006" key="5">
    <source>
        <dbReference type="Google" id="ProtNLM"/>
    </source>
</evidence>
<evidence type="ECO:0000313" key="4">
    <source>
        <dbReference type="Proteomes" id="UP000304947"/>
    </source>
</evidence>
<gene>
    <name evidence="3" type="ORF">D6C83_07011</name>
</gene>
<feature type="transmembrane region" description="Helical" evidence="2">
    <location>
        <begin position="534"/>
        <end position="552"/>
    </location>
</feature>
<dbReference type="AlphaFoldDB" id="A0A4T0BIY2"/>
<comment type="caution">
    <text evidence="3">The sequence shown here is derived from an EMBL/GenBank/DDBJ whole genome shotgun (WGS) entry which is preliminary data.</text>
</comment>
<keyword evidence="2" id="KW-0472">Membrane</keyword>